<name>B4LJC3_DROVI</name>
<accession>B4LJC3</accession>
<keyword evidence="2" id="KW-0677">Repeat</keyword>
<feature type="domain" description="C2H2-type" evidence="8">
    <location>
        <begin position="1283"/>
        <end position="1311"/>
    </location>
</feature>
<dbReference type="InterPro" id="IPR012934">
    <property type="entry name" value="Znf_AD"/>
</dbReference>
<protein>
    <submittedName>
        <fullName evidence="10">Uncharacterized protein</fullName>
    </submittedName>
</protein>
<sequence length="1344" mass="149569">MAHKRVKTEDMEVNYKFACRCCLKSEAEFFKLDSLIECGISEHDASSTKIPLIRLLLFCMRTENQPELPQYICVECSKSLQIAYYFIQNGLRAHEILCRKLCPGKLKTTTRSNGQHASLWTETNARDDASLPRLWEQKPQKSAVRHECKVCGAIVYNRMELKQHIRMHTESSQHQCKLCNFVTLKHRQLPEHYRKAHGLTAAQIEQQIKIRRSMQAAATTSTTTNAIETPADDGQVKVCTLEDMELLIPTVLTPEDFTHPQLDADQLRDIEQQLANALPVPQSNLADIPADPTIDAGVSANVSIGAEFLVMPDGSLQQVNDAGVVFEYIDDSKNTNTTTNMTLQSLLGDSKTDLSYNAMDIDLSHMVVDNALPQITVKPKPRPAPASTGALKHKCKLCPKAFPTVARLKSHQLTHSHLPKFYCDQCSYYSLRSADLIQHYTTEHKSCISESRSNHLDKALLTEPADRSRIYSCDMCLFEAPSSGQLRVHYSEKHLIVPSEVQLRPNWTYESKDRNANSTLTSGHSTATQLDIPLGIKYPPMTSATGTATSSPTATIQQPPQATTTTVVTQSGDINVVVDATSLFYAAGQLPAAGAPTTGATDSETFAIFPEQSFANSLTTSTITGETNGVAPATVSSNPNTSIFGDMQDFIDNTDVAAICTIPADDMPVVDGDDIVIDNNNISLDFDAENLFEDFEDVEVGEEDDDDEDDAENDDENDNNDAAADQNLLLTSDDDDVDDFDDEQSKHLQKPYCIYCNKKFTSQYKFENHMFVHRGLAPYRCELCTNLYNMKRLLIRHYKTVHKRMPTRDMVQAKGDKVSVPRTTIEKISVYVDKPPTLMCAKCPFECEQEGEMRKHLNAHHGINDGVSLHANEVFIIRKLPYDCPRCIRSFAAKRTLTRHLQRSHLVDTIIEMQAPQLTTSSASTTTTPTATTTLPLNASDGNKTTTTTTMAQQDSSMLAQHDAGNIDVDVDGDGDGDGKCDRDIGFKTEILDTDLKVEATTTMASQEKNADTTKTTSAETEVATRAKTEATEDAATNTKAISTTTSEAGAASKTTTTTAGSTLFPTPTPFDYDFDFIGSGANATSNKSNNDSFNIAPSPSHLLNGSDKLLTAALEPSPIKDLRSRLPRTPIFVCKQCNQTFDELGKLLQHELEQHSSSIVSPRVSHQHQCKICKTTYRTVTLLNYHMKRHAPAKVPCQQCPKENSPDLDQHIQSDHSANTTTPLKCGVDGCEKTFNYKHHLKRHQTASHTPVHYICPECGRDMLTSLHLRNHMSIHKGTHSYKCPKCVRTYMRRKPFRRHALREHKWELTEEEIDKIYSINDTPPSIKLRQRRSAKIENENSD</sequence>
<dbReference type="GO" id="GO:0043565">
    <property type="term" value="F:sequence-specific DNA binding"/>
    <property type="evidence" value="ECO:0007669"/>
    <property type="project" value="TreeGrafter"/>
</dbReference>
<organism evidence="10 11">
    <name type="scientific">Drosophila virilis</name>
    <name type="common">Fruit fly</name>
    <dbReference type="NCBI Taxonomy" id="7244"/>
    <lineage>
        <taxon>Eukaryota</taxon>
        <taxon>Metazoa</taxon>
        <taxon>Ecdysozoa</taxon>
        <taxon>Arthropoda</taxon>
        <taxon>Hexapoda</taxon>
        <taxon>Insecta</taxon>
        <taxon>Pterygota</taxon>
        <taxon>Neoptera</taxon>
        <taxon>Endopterygota</taxon>
        <taxon>Diptera</taxon>
        <taxon>Brachycera</taxon>
        <taxon>Muscomorpha</taxon>
        <taxon>Ephydroidea</taxon>
        <taxon>Drosophilidae</taxon>
        <taxon>Drosophila</taxon>
    </lineage>
</organism>
<evidence type="ECO:0000259" key="8">
    <source>
        <dbReference type="PROSITE" id="PS50157"/>
    </source>
</evidence>
<dbReference type="SMART" id="SM00355">
    <property type="entry name" value="ZnF_C2H2"/>
    <property type="match status" value="15"/>
</dbReference>
<dbReference type="FunFam" id="3.30.160.60:FF:004076">
    <property type="entry name" value="LD35343p"/>
    <property type="match status" value="1"/>
</dbReference>
<dbReference type="PANTHER" id="PTHR24408:SF58">
    <property type="entry name" value="TRANSCRIPTION FACTOR (TFIIIA), PUTATIVE (AFU_ORTHOLOGUE AFUA_1G05150)-RELATED"/>
    <property type="match status" value="1"/>
</dbReference>
<dbReference type="OrthoDB" id="6365676at2759"/>
<dbReference type="Gene3D" id="3.30.160.60">
    <property type="entry name" value="Classic Zinc Finger"/>
    <property type="match status" value="7"/>
</dbReference>
<feature type="domain" description="C2H2-type" evidence="8">
    <location>
        <begin position="751"/>
        <end position="778"/>
    </location>
</feature>
<dbReference type="GO" id="GO:0000981">
    <property type="term" value="F:DNA-binding transcription factor activity, RNA polymerase II-specific"/>
    <property type="evidence" value="ECO:0007669"/>
    <property type="project" value="TreeGrafter"/>
</dbReference>
<feature type="domain" description="C2H2-type" evidence="8">
    <location>
        <begin position="393"/>
        <end position="416"/>
    </location>
</feature>
<feature type="region of interest" description="Disordered" evidence="7">
    <location>
        <begin position="1005"/>
        <end position="1038"/>
    </location>
</feature>
<feature type="domain" description="C2H2-type" evidence="8">
    <location>
        <begin position="779"/>
        <end position="807"/>
    </location>
</feature>
<feature type="domain" description="C2H2-type" evidence="8">
    <location>
        <begin position="882"/>
        <end position="905"/>
    </location>
</feature>
<dbReference type="PROSITE" id="PS00028">
    <property type="entry name" value="ZINC_FINGER_C2H2_1"/>
    <property type="match status" value="10"/>
</dbReference>
<evidence type="ECO:0000256" key="7">
    <source>
        <dbReference type="SAM" id="MobiDB-lite"/>
    </source>
</evidence>
<feature type="binding site" evidence="6">
    <location>
        <position position="19"/>
    </location>
    <ligand>
        <name>Zn(2+)</name>
        <dbReference type="ChEBI" id="CHEBI:29105"/>
    </ligand>
</feature>
<evidence type="ECO:0000313" key="10">
    <source>
        <dbReference type="EMBL" id="EDW60503.2"/>
    </source>
</evidence>
<dbReference type="KEGG" id="dvi:6626747"/>
<feature type="binding site" evidence="6">
    <location>
        <position position="76"/>
    </location>
    <ligand>
        <name>Zn(2+)</name>
        <dbReference type="ChEBI" id="CHEBI:29105"/>
    </ligand>
</feature>
<feature type="compositionally biased region" description="Low complexity" evidence="7">
    <location>
        <begin position="919"/>
        <end position="937"/>
    </location>
</feature>
<dbReference type="EMBL" id="CH940648">
    <property type="protein sequence ID" value="EDW60503.2"/>
    <property type="molecule type" value="Genomic_DNA"/>
</dbReference>
<dbReference type="GO" id="GO:0008270">
    <property type="term" value="F:zinc ion binding"/>
    <property type="evidence" value="ECO:0007669"/>
    <property type="project" value="UniProtKB-UniRule"/>
</dbReference>
<proteinExistence type="predicted"/>
<evidence type="ECO:0000256" key="6">
    <source>
        <dbReference type="PROSITE-ProRule" id="PRU01263"/>
    </source>
</evidence>
<dbReference type="InterPro" id="IPR013087">
    <property type="entry name" value="Znf_C2H2_type"/>
</dbReference>
<evidence type="ECO:0000256" key="3">
    <source>
        <dbReference type="ARBA" id="ARBA00022771"/>
    </source>
</evidence>
<dbReference type="PANTHER" id="PTHR24408">
    <property type="entry name" value="ZINC FINGER PROTEIN"/>
    <property type="match status" value="1"/>
</dbReference>
<feature type="compositionally biased region" description="Acidic residues" evidence="7">
    <location>
        <begin position="699"/>
        <end position="719"/>
    </location>
</feature>
<gene>
    <name evidence="10" type="primary">Dvir\GJ20824</name>
    <name evidence="10" type="ORF">Dvir_GJ20824</name>
</gene>
<keyword evidence="11" id="KW-1185">Reference proteome</keyword>
<evidence type="ECO:0000256" key="5">
    <source>
        <dbReference type="PROSITE-ProRule" id="PRU00042"/>
    </source>
</evidence>
<feature type="binding site" evidence="6">
    <location>
        <position position="73"/>
    </location>
    <ligand>
        <name>Zn(2+)</name>
        <dbReference type="ChEBI" id="CHEBI:29105"/>
    </ligand>
</feature>
<feature type="compositionally biased region" description="Acidic residues" evidence="7">
    <location>
        <begin position="732"/>
        <end position="742"/>
    </location>
</feature>
<dbReference type="GO" id="GO:0005634">
    <property type="term" value="C:nucleus"/>
    <property type="evidence" value="ECO:0007669"/>
    <property type="project" value="InterPro"/>
</dbReference>
<evidence type="ECO:0000256" key="2">
    <source>
        <dbReference type="ARBA" id="ARBA00022737"/>
    </source>
</evidence>
<feature type="domain" description="C2H2-type" evidence="8">
    <location>
        <begin position="1225"/>
        <end position="1251"/>
    </location>
</feature>
<keyword evidence="1 6" id="KW-0479">Metal-binding</keyword>
<feature type="domain" description="C2H2-type" evidence="8">
    <location>
        <begin position="146"/>
        <end position="173"/>
    </location>
</feature>
<dbReference type="PROSITE" id="PS51915">
    <property type="entry name" value="ZAD"/>
    <property type="match status" value="1"/>
</dbReference>
<evidence type="ECO:0000256" key="1">
    <source>
        <dbReference type="ARBA" id="ARBA00022723"/>
    </source>
</evidence>
<feature type="compositionally biased region" description="Polar residues" evidence="7">
    <location>
        <begin position="1005"/>
        <end position="1020"/>
    </location>
</feature>
<dbReference type="SUPFAM" id="SSF57667">
    <property type="entry name" value="beta-beta-alpha zinc fingers"/>
    <property type="match status" value="5"/>
</dbReference>
<keyword evidence="4 6" id="KW-0862">Zinc</keyword>
<evidence type="ECO:0000259" key="9">
    <source>
        <dbReference type="PROSITE" id="PS51915"/>
    </source>
</evidence>
<feature type="region of interest" description="Disordered" evidence="7">
    <location>
        <begin position="699"/>
        <end position="742"/>
    </location>
</feature>
<dbReference type="Proteomes" id="UP000008792">
    <property type="component" value="Unassembled WGS sequence"/>
</dbReference>
<keyword evidence="3 5" id="KW-0863">Zinc-finger</keyword>
<feature type="domain" description="C2H2-type" evidence="8">
    <location>
        <begin position="1255"/>
        <end position="1282"/>
    </location>
</feature>
<feature type="domain" description="C2H2-type" evidence="8">
    <location>
        <begin position="1169"/>
        <end position="1196"/>
    </location>
</feature>
<feature type="domain" description="ZAD" evidence="9">
    <location>
        <begin position="17"/>
        <end position="100"/>
    </location>
</feature>
<feature type="region of interest" description="Disordered" evidence="7">
    <location>
        <begin position="919"/>
        <end position="948"/>
    </location>
</feature>
<feature type="domain" description="C2H2-type" evidence="8">
    <location>
        <begin position="1133"/>
        <end position="1157"/>
    </location>
</feature>
<dbReference type="HOGENOM" id="CLU_261099_0_0_1"/>
<dbReference type="InParanoid" id="B4LJC3"/>
<feature type="binding site" evidence="6">
    <location>
        <position position="22"/>
    </location>
    <ligand>
        <name>Zn(2+)</name>
        <dbReference type="ChEBI" id="CHEBI:29105"/>
    </ligand>
</feature>
<dbReference type="eggNOG" id="KOG1721">
    <property type="taxonomic scope" value="Eukaryota"/>
</dbReference>
<dbReference type="FunCoup" id="B4LJC3">
    <property type="interactions" value="694"/>
</dbReference>
<dbReference type="Pfam" id="PF00096">
    <property type="entry name" value="zf-C2H2"/>
    <property type="match status" value="1"/>
</dbReference>
<evidence type="ECO:0000256" key="4">
    <source>
        <dbReference type="ARBA" id="ARBA00022833"/>
    </source>
</evidence>
<evidence type="ECO:0000313" key="11">
    <source>
        <dbReference type="Proteomes" id="UP000008792"/>
    </source>
</evidence>
<dbReference type="PROSITE" id="PS50157">
    <property type="entry name" value="ZINC_FINGER_C2H2_2"/>
    <property type="match status" value="10"/>
</dbReference>
<reference evidence="10 11" key="1">
    <citation type="journal article" date="2007" name="Nature">
        <title>Evolution of genes and genomes on the Drosophila phylogeny.</title>
        <authorList>
            <consortium name="Drosophila 12 Genomes Consortium"/>
            <person name="Clark A.G."/>
            <person name="Eisen M.B."/>
            <person name="Smith D.R."/>
            <person name="Bergman C.M."/>
            <person name="Oliver B."/>
            <person name="Markow T.A."/>
            <person name="Kaufman T.C."/>
            <person name="Kellis M."/>
            <person name="Gelbart W."/>
            <person name="Iyer V.N."/>
            <person name="Pollard D.A."/>
            <person name="Sackton T.B."/>
            <person name="Larracuente A.M."/>
            <person name="Singh N.D."/>
            <person name="Abad J.P."/>
            <person name="Abt D.N."/>
            <person name="Adryan B."/>
            <person name="Aguade M."/>
            <person name="Akashi H."/>
            <person name="Anderson W.W."/>
            <person name="Aquadro C.F."/>
            <person name="Ardell D.H."/>
            <person name="Arguello R."/>
            <person name="Artieri C.G."/>
            <person name="Barbash D.A."/>
            <person name="Barker D."/>
            <person name="Barsanti P."/>
            <person name="Batterham P."/>
            <person name="Batzoglou S."/>
            <person name="Begun D."/>
            <person name="Bhutkar A."/>
            <person name="Blanco E."/>
            <person name="Bosak S.A."/>
            <person name="Bradley R.K."/>
            <person name="Brand A.D."/>
            <person name="Brent M.R."/>
            <person name="Brooks A.N."/>
            <person name="Brown R.H."/>
            <person name="Butlin R.K."/>
            <person name="Caggese C."/>
            <person name="Calvi B.R."/>
            <person name="Bernardo de Carvalho A."/>
            <person name="Caspi A."/>
            <person name="Castrezana S."/>
            <person name="Celniker S.E."/>
            <person name="Chang J.L."/>
            <person name="Chapple C."/>
            <person name="Chatterji S."/>
            <person name="Chinwalla A."/>
            <person name="Civetta A."/>
            <person name="Clifton S.W."/>
            <person name="Comeron J.M."/>
            <person name="Costello J.C."/>
            <person name="Coyne J.A."/>
            <person name="Daub J."/>
            <person name="David R.G."/>
            <person name="Delcher A.L."/>
            <person name="Delehaunty K."/>
            <person name="Do C.B."/>
            <person name="Ebling H."/>
            <person name="Edwards K."/>
            <person name="Eickbush T."/>
            <person name="Evans J.D."/>
            <person name="Filipski A."/>
            <person name="Findeiss S."/>
            <person name="Freyhult E."/>
            <person name="Fulton L."/>
            <person name="Fulton R."/>
            <person name="Garcia A.C."/>
            <person name="Gardiner A."/>
            <person name="Garfield D.A."/>
            <person name="Garvin B.E."/>
            <person name="Gibson G."/>
            <person name="Gilbert D."/>
            <person name="Gnerre S."/>
            <person name="Godfrey J."/>
            <person name="Good R."/>
            <person name="Gotea V."/>
            <person name="Gravely B."/>
            <person name="Greenberg A.J."/>
            <person name="Griffiths-Jones S."/>
            <person name="Gross S."/>
            <person name="Guigo R."/>
            <person name="Gustafson E.A."/>
            <person name="Haerty W."/>
            <person name="Hahn M.W."/>
            <person name="Halligan D.L."/>
            <person name="Halpern A.L."/>
            <person name="Halter G.M."/>
            <person name="Han M.V."/>
            <person name="Heger A."/>
            <person name="Hillier L."/>
            <person name="Hinrichs A.S."/>
            <person name="Holmes I."/>
            <person name="Hoskins R.A."/>
            <person name="Hubisz M.J."/>
            <person name="Hultmark D."/>
            <person name="Huntley M.A."/>
            <person name="Jaffe D.B."/>
            <person name="Jagadeeshan S."/>
            <person name="Jeck W.R."/>
            <person name="Johnson J."/>
            <person name="Jones C.D."/>
            <person name="Jordan W.C."/>
            <person name="Karpen G.H."/>
            <person name="Kataoka E."/>
            <person name="Keightley P.D."/>
            <person name="Kheradpour P."/>
            <person name="Kirkness E.F."/>
            <person name="Koerich L.B."/>
            <person name="Kristiansen K."/>
            <person name="Kudrna D."/>
            <person name="Kulathinal R.J."/>
            <person name="Kumar S."/>
            <person name="Kwok R."/>
            <person name="Lander E."/>
            <person name="Langley C.H."/>
            <person name="Lapoint R."/>
            <person name="Lazzaro B.P."/>
            <person name="Lee S.J."/>
            <person name="Levesque L."/>
            <person name="Li R."/>
            <person name="Lin C.F."/>
            <person name="Lin M.F."/>
            <person name="Lindblad-Toh K."/>
            <person name="Llopart A."/>
            <person name="Long M."/>
            <person name="Low L."/>
            <person name="Lozovsky E."/>
            <person name="Lu J."/>
            <person name="Luo M."/>
            <person name="Machado C.A."/>
            <person name="Makalowski W."/>
            <person name="Marzo M."/>
            <person name="Matsuda M."/>
            <person name="Matzkin L."/>
            <person name="McAllister B."/>
            <person name="McBride C.S."/>
            <person name="McKernan B."/>
            <person name="McKernan K."/>
            <person name="Mendez-Lago M."/>
            <person name="Minx P."/>
            <person name="Mollenhauer M.U."/>
            <person name="Montooth K."/>
            <person name="Mount S.M."/>
            <person name="Mu X."/>
            <person name="Myers E."/>
            <person name="Negre B."/>
            <person name="Newfeld S."/>
            <person name="Nielsen R."/>
            <person name="Noor M.A."/>
            <person name="O'Grady P."/>
            <person name="Pachter L."/>
            <person name="Papaceit M."/>
            <person name="Parisi M.J."/>
            <person name="Parisi M."/>
            <person name="Parts L."/>
            <person name="Pedersen J.S."/>
            <person name="Pesole G."/>
            <person name="Phillippy A.M."/>
            <person name="Ponting C.P."/>
            <person name="Pop M."/>
            <person name="Porcelli D."/>
            <person name="Powell J.R."/>
            <person name="Prohaska S."/>
            <person name="Pruitt K."/>
            <person name="Puig M."/>
            <person name="Quesneville H."/>
            <person name="Ram K.R."/>
            <person name="Rand D."/>
            <person name="Rasmussen M.D."/>
            <person name="Reed L.K."/>
            <person name="Reenan R."/>
            <person name="Reily A."/>
            <person name="Remington K.A."/>
            <person name="Rieger T.T."/>
            <person name="Ritchie M.G."/>
            <person name="Robin C."/>
            <person name="Rogers Y.H."/>
            <person name="Rohde C."/>
            <person name="Rozas J."/>
            <person name="Rubenfield M.J."/>
            <person name="Ruiz A."/>
            <person name="Russo S."/>
            <person name="Salzberg S.L."/>
            <person name="Sanchez-Gracia A."/>
            <person name="Saranga D.J."/>
            <person name="Sato H."/>
            <person name="Schaeffer S.W."/>
            <person name="Schatz M.C."/>
            <person name="Schlenke T."/>
            <person name="Schwartz R."/>
            <person name="Segarra C."/>
            <person name="Singh R.S."/>
            <person name="Sirot L."/>
            <person name="Sirota M."/>
            <person name="Sisneros N.B."/>
            <person name="Smith C.D."/>
            <person name="Smith T.F."/>
            <person name="Spieth J."/>
            <person name="Stage D.E."/>
            <person name="Stark A."/>
            <person name="Stephan W."/>
            <person name="Strausberg R.L."/>
            <person name="Strempel S."/>
            <person name="Sturgill D."/>
            <person name="Sutton G."/>
            <person name="Sutton G.G."/>
            <person name="Tao W."/>
            <person name="Teichmann S."/>
            <person name="Tobari Y.N."/>
            <person name="Tomimura Y."/>
            <person name="Tsolas J.M."/>
            <person name="Valente V.L."/>
            <person name="Venter E."/>
            <person name="Venter J.C."/>
            <person name="Vicario S."/>
            <person name="Vieira F.G."/>
            <person name="Vilella A.J."/>
            <person name="Villasante A."/>
            <person name="Walenz B."/>
            <person name="Wang J."/>
            <person name="Wasserman M."/>
            <person name="Watts T."/>
            <person name="Wilson D."/>
            <person name="Wilson R.K."/>
            <person name="Wing R.A."/>
            <person name="Wolfner M.F."/>
            <person name="Wong A."/>
            <person name="Wong G.K."/>
            <person name="Wu C.I."/>
            <person name="Wu G."/>
            <person name="Yamamoto D."/>
            <person name="Yang H.P."/>
            <person name="Yang S.P."/>
            <person name="Yorke J.A."/>
            <person name="Yoshida K."/>
            <person name="Zdobnov E."/>
            <person name="Zhang P."/>
            <person name="Zhang Y."/>
            <person name="Zimin A.V."/>
            <person name="Baldwin J."/>
            <person name="Abdouelleil A."/>
            <person name="Abdulkadir J."/>
            <person name="Abebe A."/>
            <person name="Abera B."/>
            <person name="Abreu J."/>
            <person name="Acer S.C."/>
            <person name="Aftuck L."/>
            <person name="Alexander A."/>
            <person name="An P."/>
            <person name="Anderson E."/>
            <person name="Anderson S."/>
            <person name="Arachi H."/>
            <person name="Azer M."/>
            <person name="Bachantsang P."/>
            <person name="Barry A."/>
            <person name="Bayul T."/>
            <person name="Berlin A."/>
            <person name="Bessette D."/>
            <person name="Bloom T."/>
            <person name="Blye J."/>
            <person name="Boguslavskiy L."/>
            <person name="Bonnet C."/>
            <person name="Boukhgalter B."/>
            <person name="Bourzgui I."/>
            <person name="Brown A."/>
            <person name="Cahill P."/>
            <person name="Channer S."/>
            <person name="Cheshatsang Y."/>
            <person name="Chuda L."/>
            <person name="Citroen M."/>
            <person name="Collymore A."/>
            <person name="Cooke P."/>
            <person name="Costello M."/>
            <person name="D'Aco K."/>
            <person name="Daza R."/>
            <person name="De Haan G."/>
            <person name="DeGray S."/>
            <person name="DeMaso C."/>
            <person name="Dhargay N."/>
            <person name="Dooley K."/>
            <person name="Dooley E."/>
            <person name="Doricent M."/>
            <person name="Dorje P."/>
            <person name="Dorjee K."/>
            <person name="Dupes A."/>
            <person name="Elong R."/>
            <person name="Falk J."/>
            <person name="Farina A."/>
            <person name="Faro S."/>
            <person name="Ferguson D."/>
            <person name="Fisher S."/>
            <person name="Foley C.D."/>
            <person name="Franke A."/>
            <person name="Friedrich D."/>
            <person name="Gadbois L."/>
            <person name="Gearin G."/>
            <person name="Gearin C.R."/>
            <person name="Giannoukos G."/>
            <person name="Goode T."/>
            <person name="Graham J."/>
            <person name="Grandbois E."/>
            <person name="Grewal S."/>
            <person name="Gyaltsen K."/>
            <person name="Hafez N."/>
            <person name="Hagos B."/>
            <person name="Hall J."/>
            <person name="Henson C."/>
            <person name="Hollinger A."/>
            <person name="Honan T."/>
            <person name="Huard M.D."/>
            <person name="Hughes L."/>
            <person name="Hurhula B."/>
            <person name="Husby M.E."/>
            <person name="Kamat A."/>
            <person name="Kanga B."/>
            <person name="Kashin S."/>
            <person name="Khazanovich D."/>
            <person name="Kisner P."/>
            <person name="Lance K."/>
            <person name="Lara M."/>
            <person name="Lee W."/>
            <person name="Lennon N."/>
            <person name="Letendre F."/>
            <person name="LeVine R."/>
            <person name="Lipovsky A."/>
            <person name="Liu X."/>
            <person name="Liu J."/>
            <person name="Liu S."/>
            <person name="Lokyitsang T."/>
            <person name="Lokyitsang Y."/>
            <person name="Lubonja R."/>
            <person name="Lui A."/>
            <person name="MacDonald P."/>
            <person name="Magnisalis V."/>
            <person name="Maru K."/>
            <person name="Matthews C."/>
            <person name="McCusker W."/>
            <person name="McDonough S."/>
            <person name="Mehta T."/>
            <person name="Meldrim J."/>
            <person name="Meneus L."/>
            <person name="Mihai O."/>
            <person name="Mihalev A."/>
            <person name="Mihova T."/>
            <person name="Mittelman R."/>
            <person name="Mlenga V."/>
            <person name="Montmayeur A."/>
            <person name="Mulrain L."/>
            <person name="Navidi A."/>
            <person name="Naylor J."/>
            <person name="Negash T."/>
            <person name="Nguyen T."/>
            <person name="Nguyen N."/>
            <person name="Nicol R."/>
            <person name="Norbu C."/>
            <person name="Norbu N."/>
            <person name="Novod N."/>
            <person name="O'Neill B."/>
            <person name="Osman S."/>
            <person name="Markiewicz E."/>
            <person name="Oyono O.L."/>
            <person name="Patti C."/>
            <person name="Phunkhang P."/>
            <person name="Pierre F."/>
            <person name="Priest M."/>
            <person name="Raghuraman S."/>
            <person name="Rege F."/>
            <person name="Reyes R."/>
            <person name="Rise C."/>
            <person name="Rogov P."/>
            <person name="Ross K."/>
            <person name="Ryan E."/>
            <person name="Settipalli S."/>
            <person name="Shea T."/>
            <person name="Sherpa N."/>
            <person name="Shi L."/>
            <person name="Shih D."/>
            <person name="Sparrow T."/>
            <person name="Spaulding J."/>
            <person name="Stalker J."/>
            <person name="Stange-Thomann N."/>
            <person name="Stavropoulos S."/>
            <person name="Stone C."/>
            <person name="Strader C."/>
            <person name="Tesfaye S."/>
            <person name="Thomson T."/>
            <person name="Thoulutsang Y."/>
            <person name="Thoulutsang D."/>
            <person name="Topham K."/>
            <person name="Topping I."/>
            <person name="Tsamla T."/>
            <person name="Vassiliev H."/>
            <person name="Vo A."/>
            <person name="Wangchuk T."/>
            <person name="Wangdi T."/>
            <person name="Weiand M."/>
            <person name="Wilkinson J."/>
            <person name="Wilson A."/>
            <person name="Yadav S."/>
            <person name="Young G."/>
            <person name="Yu Q."/>
            <person name="Zembek L."/>
            <person name="Zhong D."/>
            <person name="Zimmer A."/>
            <person name="Zwirko Z."/>
            <person name="Jaffe D.B."/>
            <person name="Alvarez P."/>
            <person name="Brockman W."/>
            <person name="Butler J."/>
            <person name="Chin C."/>
            <person name="Gnerre S."/>
            <person name="Grabherr M."/>
            <person name="Kleber M."/>
            <person name="Mauceli E."/>
            <person name="MacCallum I."/>
        </authorList>
    </citation>
    <scope>NUCLEOTIDE SEQUENCE [LARGE SCALE GENOMIC DNA]</scope>
    <source>
        <strain evidence="11">Tucson 15010-1051.87</strain>
    </source>
</reference>
<dbReference type="InterPro" id="IPR036236">
    <property type="entry name" value="Znf_C2H2_sf"/>
</dbReference>
<dbReference type="SMART" id="SM00868">
    <property type="entry name" value="zf-AD"/>
    <property type="match status" value="1"/>
</dbReference>